<dbReference type="GO" id="GO:0003856">
    <property type="term" value="F:3-dehydroquinate synthase activity"/>
    <property type="evidence" value="ECO:0007669"/>
    <property type="project" value="UniProtKB-UniRule"/>
</dbReference>
<feature type="binding site" evidence="18">
    <location>
        <begin position="172"/>
        <end position="175"/>
    </location>
    <ligand>
        <name>NAD(+)</name>
        <dbReference type="ChEBI" id="CHEBI:57540"/>
    </ligand>
</feature>
<dbReference type="GO" id="GO:0005737">
    <property type="term" value="C:cytoplasm"/>
    <property type="evidence" value="ECO:0007669"/>
    <property type="project" value="UniProtKB-SubCell"/>
</dbReference>
<dbReference type="AlphaFoldDB" id="A0A172WE64"/>
<keyword evidence="11 18" id="KW-0479">Metal-binding</keyword>
<dbReference type="OrthoDB" id="9806583at2"/>
<dbReference type="FunFam" id="3.40.50.1970:FF:000001">
    <property type="entry name" value="3-dehydroquinate synthase"/>
    <property type="match status" value="1"/>
</dbReference>
<dbReference type="InterPro" id="IPR016037">
    <property type="entry name" value="DHQ_synth_AroB"/>
</dbReference>
<evidence type="ECO:0000256" key="18">
    <source>
        <dbReference type="HAMAP-Rule" id="MF_00110"/>
    </source>
</evidence>
<dbReference type="SUPFAM" id="SSF56796">
    <property type="entry name" value="Dehydroquinate synthase-like"/>
    <property type="match status" value="1"/>
</dbReference>
<dbReference type="GO" id="GO:0009423">
    <property type="term" value="P:chorismate biosynthetic process"/>
    <property type="evidence" value="ECO:0007669"/>
    <property type="project" value="UniProtKB-UniRule"/>
</dbReference>
<dbReference type="PANTHER" id="PTHR43622">
    <property type="entry name" value="3-DEHYDROQUINATE SYNTHASE"/>
    <property type="match status" value="1"/>
</dbReference>
<dbReference type="HAMAP" id="MF_00110">
    <property type="entry name" value="DHQ_synthase"/>
    <property type="match status" value="1"/>
</dbReference>
<proteinExistence type="inferred from homology"/>
<dbReference type="GO" id="GO:0009073">
    <property type="term" value="P:aromatic amino acid family biosynthetic process"/>
    <property type="evidence" value="ECO:0007669"/>
    <property type="project" value="UniProtKB-KW"/>
</dbReference>
<organism evidence="21 22">
    <name type="scientific">Buchnera aphidicola subsp. Schlechtendalia chinensis</name>
    <dbReference type="NCBI Taxonomy" id="118110"/>
    <lineage>
        <taxon>Bacteria</taxon>
        <taxon>Pseudomonadati</taxon>
        <taxon>Pseudomonadota</taxon>
        <taxon>Gammaproteobacteria</taxon>
        <taxon>Enterobacterales</taxon>
        <taxon>Erwiniaceae</taxon>
        <taxon>Buchnera</taxon>
    </lineage>
</organism>
<dbReference type="UniPathway" id="UPA00053">
    <property type="reaction ID" value="UER00085"/>
</dbReference>
<evidence type="ECO:0000256" key="11">
    <source>
        <dbReference type="ARBA" id="ARBA00022723"/>
    </source>
</evidence>
<feature type="binding site" evidence="18">
    <location>
        <begin position="108"/>
        <end position="112"/>
    </location>
    <ligand>
        <name>NAD(+)</name>
        <dbReference type="ChEBI" id="CHEBI:57540"/>
    </ligand>
</feature>
<comment type="cofactor">
    <cofactor evidence="2 18">
        <name>NAD(+)</name>
        <dbReference type="ChEBI" id="CHEBI:57540"/>
    </cofactor>
</comment>
<dbReference type="EMBL" id="CP011299">
    <property type="protein sequence ID" value="ANF17237.1"/>
    <property type="molecule type" value="Genomic_DNA"/>
</dbReference>
<reference evidence="21 22" key="1">
    <citation type="submission" date="2015-04" db="EMBL/GenBank/DDBJ databases">
        <title>Buchnera aphidicola assembly.</title>
        <authorList>
            <person name="Zhang Y."/>
        </authorList>
    </citation>
    <scope>NUCLEOTIDE SEQUENCE [LARGE SCALE GENOMIC DNA]</scope>
    <source>
        <strain evidence="21 22">SC</strain>
    </source>
</reference>
<dbReference type="NCBIfam" id="TIGR01357">
    <property type="entry name" value="aroB"/>
    <property type="match status" value="1"/>
</dbReference>
<evidence type="ECO:0000259" key="19">
    <source>
        <dbReference type="Pfam" id="PF01761"/>
    </source>
</evidence>
<evidence type="ECO:0000313" key="22">
    <source>
        <dbReference type="Proteomes" id="UP000077654"/>
    </source>
</evidence>
<comment type="similarity">
    <text evidence="6 18">Belongs to the sugar phosphate cyclases superfamily. Dehydroquinate synthase family.</text>
</comment>
<feature type="binding site" evidence="18">
    <location>
        <position position="267"/>
    </location>
    <ligand>
        <name>Zn(2+)</name>
        <dbReference type="ChEBI" id="CHEBI:29105"/>
    </ligand>
</feature>
<dbReference type="PANTHER" id="PTHR43622:SF7">
    <property type="entry name" value="3-DEHYDROQUINATE SYNTHASE, CHLOROPLASTIC"/>
    <property type="match status" value="1"/>
</dbReference>
<comment type="function">
    <text evidence="3 18">Catalyzes the conversion of 3-deoxy-D-arabino-heptulosonate 7-phosphate (DAHP) to dehydroquinate (DHQ).</text>
</comment>
<protein>
    <recommendedName>
        <fullName evidence="8 18">3-dehydroquinate synthase</fullName>
        <shortName evidence="18">DHQS</shortName>
        <ecNumber evidence="7 18">4.2.3.4</ecNumber>
    </recommendedName>
</protein>
<gene>
    <name evidence="18 21" type="primary">aroB</name>
    <name evidence="21" type="ORF">XW81_02470</name>
</gene>
<keyword evidence="10 18" id="KW-0028">Amino-acid biosynthesis</keyword>
<dbReference type="Proteomes" id="UP000077654">
    <property type="component" value="Chromosome"/>
</dbReference>
<feature type="binding site" evidence="18">
    <location>
        <begin position="132"/>
        <end position="133"/>
    </location>
    <ligand>
        <name>NAD(+)</name>
        <dbReference type="ChEBI" id="CHEBI:57540"/>
    </ligand>
</feature>
<dbReference type="GO" id="GO:0008652">
    <property type="term" value="P:amino acid biosynthetic process"/>
    <property type="evidence" value="ECO:0007669"/>
    <property type="project" value="UniProtKB-KW"/>
</dbReference>
<dbReference type="InterPro" id="IPR056179">
    <property type="entry name" value="DHQS_C"/>
</dbReference>
<name>A0A172WE64_BUCSC</name>
<dbReference type="Pfam" id="PF24621">
    <property type="entry name" value="DHQS_C"/>
    <property type="match status" value="1"/>
</dbReference>
<evidence type="ECO:0000256" key="16">
    <source>
        <dbReference type="ARBA" id="ARBA00023239"/>
    </source>
</evidence>
<dbReference type="InterPro" id="IPR050071">
    <property type="entry name" value="Dehydroquinate_synthase"/>
</dbReference>
<sequence length="365" mass="40593">MTILKKLEVILGSRTYFIHIGSSIFISDNIFSPLKSDDKVMLVSSNIIFKIWGNSVCSCLKNLGVKLDCCILPDGESSKNFSSVDRIISKLLKNFHGRDTVLIALGGGVIGDITGFVASIYQRGIKFIQIPTTLLSQVDASIGGKTSVNHVLGKNMIGSFWQPTSVIVNLDFLSTLPKNQLISGMAEVIKYAIAFDSDFFNWLEENIDFVLKLDMKALSYCIYKCCVIKKMIVEQDEREHHFRALLNFGHTYGHAIETHLGYGKWLHGEAVSVGMVMASETSVLLGLLSIFEKNKIVNLLKKTGLPIYGPDNMNFDSYFKNFMRDKKVMSGIVRLILPISIGKSVIRSNISKSILTLAINNCKKT</sequence>
<accession>A0A172WE64</accession>
<evidence type="ECO:0000256" key="12">
    <source>
        <dbReference type="ARBA" id="ARBA00022741"/>
    </source>
</evidence>
<evidence type="ECO:0000256" key="4">
    <source>
        <dbReference type="ARBA" id="ARBA00004496"/>
    </source>
</evidence>
<comment type="pathway">
    <text evidence="5 18">Metabolic intermediate biosynthesis; chorismate biosynthesis; chorismate from D-erythrose 4-phosphate and phosphoenolpyruvate: step 2/7.</text>
</comment>
<dbReference type="GO" id="GO:0000166">
    <property type="term" value="F:nucleotide binding"/>
    <property type="evidence" value="ECO:0007669"/>
    <property type="project" value="UniProtKB-KW"/>
</dbReference>
<feature type="domain" description="3-dehydroquinate synthase N-terminal" evidence="19">
    <location>
        <begin position="70"/>
        <end position="182"/>
    </location>
</feature>
<evidence type="ECO:0000256" key="6">
    <source>
        <dbReference type="ARBA" id="ARBA00005412"/>
    </source>
</evidence>
<evidence type="ECO:0000256" key="5">
    <source>
        <dbReference type="ARBA" id="ARBA00004661"/>
    </source>
</evidence>
<evidence type="ECO:0000256" key="13">
    <source>
        <dbReference type="ARBA" id="ARBA00022833"/>
    </source>
</evidence>
<dbReference type="Pfam" id="PF01761">
    <property type="entry name" value="DHQ_synthase"/>
    <property type="match status" value="1"/>
</dbReference>
<dbReference type="GO" id="GO:0046872">
    <property type="term" value="F:metal ion binding"/>
    <property type="evidence" value="ECO:0007669"/>
    <property type="project" value="UniProtKB-KW"/>
</dbReference>
<keyword evidence="14 18" id="KW-0520">NAD</keyword>
<keyword evidence="13 18" id="KW-0862">Zinc</keyword>
<dbReference type="InterPro" id="IPR030963">
    <property type="entry name" value="DHQ_synth_fam"/>
</dbReference>
<feature type="binding site" evidence="18">
    <location>
        <begin position="74"/>
        <end position="79"/>
    </location>
    <ligand>
        <name>NAD(+)</name>
        <dbReference type="ChEBI" id="CHEBI:57540"/>
    </ligand>
</feature>
<comment type="catalytic activity">
    <reaction evidence="1 18">
        <text>7-phospho-2-dehydro-3-deoxy-D-arabino-heptonate = 3-dehydroquinate + phosphate</text>
        <dbReference type="Rhea" id="RHEA:21968"/>
        <dbReference type="ChEBI" id="CHEBI:32364"/>
        <dbReference type="ChEBI" id="CHEBI:43474"/>
        <dbReference type="ChEBI" id="CHEBI:58394"/>
        <dbReference type="EC" id="4.2.3.4"/>
    </reaction>
</comment>
<feature type="binding site" evidence="18">
    <location>
        <position position="250"/>
    </location>
    <ligand>
        <name>Zn(2+)</name>
        <dbReference type="ChEBI" id="CHEBI:29105"/>
    </ligand>
</feature>
<dbReference type="Gene3D" id="1.20.1090.10">
    <property type="entry name" value="Dehydroquinate synthase-like - alpha domain"/>
    <property type="match status" value="1"/>
</dbReference>
<keyword evidence="15 18" id="KW-0057">Aromatic amino acid biosynthesis</keyword>
<evidence type="ECO:0000256" key="1">
    <source>
        <dbReference type="ARBA" id="ARBA00001393"/>
    </source>
</evidence>
<keyword evidence="16 18" id="KW-0456">Lyase</keyword>
<dbReference type="STRING" id="118110.XW81_02470"/>
<dbReference type="EC" id="4.2.3.4" evidence="7 18"/>
<comment type="cofactor">
    <cofactor evidence="18">
        <name>Co(2+)</name>
        <dbReference type="ChEBI" id="CHEBI:48828"/>
    </cofactor>
    <cofactor evidence="18">
        <name>Zn(2+)</name>
        <dbReference type="ChEBI" id="CHEBI:29105"/>
    </cofactor>
    <text evidence="18">Binds 1 divalent metal cation per subunit. Can use either Co(2+) or Zn(2+).</text>
</comment>
<evidence type="ECO:0000256" key="10">
    <source>
        <dbReference type="ARBA" id="ARBA00022605"/>
    </source>
</evidence>
<evidence type="ECO:0000256" key="9">
    <source>
        <dbReference type="ARBA" id="ARBA00022490"/>
    </source>
</evidence>
<evidence type="ECO:0000256" key="15">
    <source>
        <dbReference type="ARBA" id="ARBA00023141"/>
    </source>
</evidence>
<evidence type="ECO:0000256" key="3">
    <source>
        <dbReference type="ARBA" id="ARBA00003485"/>
    </source>
</evidence>
<feature type="binding site" evidence="18">
    <location>
        <position position="145"/>
    </location>
    <ligand>
        <name>NAD(+)</name>
        <dbReference type="ChEBI" id="CHEBI:57540"/>
    </ligand>
</feature>
<evidence type="ECO:0000256" key="2">
    <source>
        <dbReference type="ARBA" id="ARBA00001911"/>
    </source>
</evidence>
<feature type="binding site" evidence="18">
    <location>
        <position position="154"/>
    </location>
    <ligand>
        <name>NAD(+)</name>
        <dbReference type="ChEBI" id="CHEBI:57540"/>
    </ligand>
</feature>
<evidence type="ECO:0000256" key="7">
    <source>
        <dbReference type="ARBA" id="ARBA00013031"/>
    </source>
</evidence>
<keyword evidence="9 18" id="KW-0963">Cytoplasm</keyword>
<evidence type="ECO:0000259" key="20">
    <source>
        <dbReference type="Pfam" id="PF24621"/>
    </source>
</evidence>
<keyword evidence="12 18" id="KW-0547">Nucleotide-binding</keyword>
<feature type="binding site" evidence="18">
    <location>
        <position position="187"/>
    </location>
    <ligand>
        <name>Zn(2+)</name>
        <dbReference type="ChEBI" id="CHEBI:29105"/>
    </ligand>
</feature>
<keyword evidence="22" id="KW-1185">Reference proteome</keyword>
<evidence type="ECO:0000313" key="21">
    <source>
        <dbReference type="EMBL" id="ANF17237.1"/>
    </source>
</evidence>
<dbReference type="PIRSF" id="PIRSF001455">
    <property type="entry name" value="DHQ_synth"/>
    <property type="match status" value="1"/>
</dbReference>
<comment type="subcellular location">
    <subcellularLocation>
        <location evidence="4 18">Cytoplasm</location>
    </subcellularLocation>
</comment>
<feature type="domain" description="3-dehydroquinate synthase C-terminal" evidence="20">
    <location>
        <begin position="184"/>
        <end position="328"/>
    </location>
</feature>
<dbReference type="PATRIC" id="fig|118110.3.peg.490"/>
<evidence type="ECO:0000256" key="8">
    <source>
        <dbReference type="ARBA" id="ARBA00017684"/>
    </source>
</evidence>
<evidence type="ECO:0000256" key="14">
    <source>
        <dbReference type="ARBA" id="ARBA00023027"/>
    </source>
</evidence>
<dbReference type="Gene3D" id="3.40.50.1970">
    <property type="match status" value="1"/>
</dbReference>
<dbReference type="InterPro" id="IPR030960">
    <property type="entry name" value="DHQS/DOIS_N"/>
</dbReference>
<dbReference type="CDD" id="cd08195">
    <property type="entry name" value="DHQS"/>
    <property type="match status" value="1"/>
</dbReference>
<dbReference type="RefSeq" id="WP_075474363.1">
    <property type="nucleotide sequence ID" value="NZ_CP011299.1"/>
</dbReference>
<keyword evidence="17 18" id="KW-0170">Cobalt</keyword>
<evidence type="ECO:0000256" key="17">
    <source>
        <dbReference type="ARBA" id="ARBA00023285"/>
    </source>
</evidence>